<feature type="region of interest" description="Disordered" evidence="3">
    <location>
        <begin position="1015"/>
        <end position="1043"/>
    </location>
</feature>
<dbReference type="InterPro" id="IPR001300">
    <property type="entry name" value="Peptidase_C2_calpain_cat"/>
</dbReference>
<evidence type="ECO:0000313" key="5">
    <source>
        <dbReference type="EMBL" id="CAG5111310.1"/>
    </source>
</evidence>
<dbReference type="PROSITE" id="PS50096">
    <property type="entry name" value="IQ"/>
    <property type="match status" value="1"/>
</dbReference>
<dbReference type="PANTHER" id="PTHR46298">
    <property type="entry name" value="ANDROGLOBIN"/>
    <property type="match status" value="1"/>
</dbReference>
<keyword evidence="6" id="KW-1185">Reference proteome</keyword>
<keyword evidence="2" id="KW-0175">Coiled coil</keyword>
<dbReference type="InterPro" id="IPR053033">
    <property type="entry name" value="Androglobin-like"/>
</dbReference>
<dbReference type="EMBL" id="OU015567">
    <property type="protein sequence ID" value="CAG5111310.1"/>
    <property type="molecule type" value="Genomic_DNA"/>
</dbReference>
<evidence type="ECO:0000256" key="1">
    <source>
        <dbReference type="PROSITE-ProRule" id="PRU00239"/>
    </source>
</evidence>
<name>A0ABN7T6V2_OIKDI</name>
<feature type="domain" description="Calpain catalytic" evidence="4">
    <location>
        <begin position="112"/>
        <end position="209"/>
    </location>
</feature>
<reference evidence="5 6" key="1">
    <citation type="submission" date="2021-04" db="EMBL/GenBank/DDBJ databases">
        <authorList>
            <person name="Bliznina A."/>
        </authorList>
    </citation>
    <scope>NUCLEOTIDE SEQUENCE [LARGE SCALE GENOMIC DNA]</scope>
</reference>
<dbReference type="InterPro" id="IPR038765">
    <property type="entry name" value="Papain-like_cys_pep_sf"/>
</dbReference>
<proteinExistence type="predicted"/>
<feature type="region of interest" description="Disordered" evidence="3">
    <location>
        <begin position="37"/>
        <end position="68"/>
    </location>
</feature>
<evidence type="ECO:0000256" key="3">
    <source>
        <dbReference type="SAM" id="MobiDB-lite"/>
    </source>
</evidence>
<dbReference type="SUPFAM" id="SSF54001">
    <property type="entry name" value="Cysteine proteinases"/>
    <property type="match status" value="1"/>
</dbReference>
<feature type="coiled-coil region" evidence="2">
    <location>
        <begin position="1177"/>
        <end position="1233"/>
    </location>
</feature>
<sequence>MPPKAVQKKESGTIECSTPVEQRNIFTWPEWCDSSINNEKWDGGSSSPSKKPEKGKSPSPALFDDPEGQPALPESLAAKYRSQISICSQLRLPPSIVQTNANLTFSPFIRHLLSAIRTVQEFTHESEGLEEFRPGYLIYSLNKTGGKEHKPLVNNNGKYAVKLYFMGKFRKIIIDDNIPCDEHGIPLLPVSQNIAEIWPLVLSKALLKVCSFGLSPRSSEIPEFHLVTALTGWLPEVLNGSCVKTWELLQEYLNEELLEQAAPVEEAKPAAKEKEGKGDKKDKKKKDEGPALPPAKVGTFCLAEIESPDAPIHPCQIVKVRDRPLRPPSPDPEIPAWKLIRPKQDVLEMLAEIEKKQIPNRWCMIRSPFKTERDEAEESEVPPSETPSMQSVANHTVANPNDWMRIEDITNDENSRIYLFHIPKSNELKVTAHEKVTNFDEFFVDDHHESFFYADMPEENQDIIVSFQVLNSKLPPKPSSASEIKEEENQGSDNAVFIPDAESKHKEQIEAAVLSSLTIQTFNPRKYVQSYENILVNETYCQGSVRFRLPRGRTLLRFKTKAKFMSTVSIICNAENGPHVNYGTYSELLTAASADAPVLWHKYAKSILAATQAVTASFGQGEEYVKLIRILKKLIGNDKLWEAYRIAFYKFSSSVLKEKAVMEDLGALRMLFRDFHPNPGPAEFFIDLVPPIPTIPDEPPKAGAKGKGKGKAKMQSPFTQVTTSVKAATTLIKTWRGHIARMNFDALMGQSPGAKRRQESALNRFKLFFEQLDENAPMNLLYKFIEEARLAGQEIKQIAADMEKNFNTVCMTGKYNSFVGGKTVLFRDCFTIEEPTEVFPIFTESNAGSKHTTTIRLLDEEGKPIGKILRRVRPVTLNPGKYTIFGDVSSSCCEPFEFPANASWKLQIVYDFNRSIDLPQREYKTQLTTNKGAYLPPSSSTFEPGLLFRYNIGMAANTPAAYFVKTSCETAKMKLMIKDNGKEVFCTYGTGEIFIPSWESKVNSVIENGLGSISRTASRTSNKGKKSSTSVSEVQDSESQENNAKLTIEVHSSKGWKLTEEQQEAVKILRKRYAESIKVHDSLAKKTSSKAVTNVDNEMPENCASWKLMMFVDADKADSVELKLDTSRIDKIKAMKLAWEAADPGRYERAVATREKYLESVGGKPPKLKDLLAKIPKSVMEKNAEEMMRDYEKERERLDKFLADDEERRQQLLEQYTQDYETLEEEEEAILEAIHHSLRPARLEASV</sequence>
<dbReference type="PROSITE" id="PS50203">
    <property type="entry name" value="CALPAIN_CAT"/>
    <property type="match status" value="1"/>
</dbReference>
<protein>
    <submittedName>
        <fullName evidence="5">Oidioi.mRNA.OKI2018_I69.chr2.g5631.t1.cds</fullName>
    </submittedName>
</protein>
<organism evidence="5 6">
    <name type="scientific">Oikopleura dioica</name>
    <name type="common">Tunicate</name>
    <dbReference type="NCBI Taxonomy" id="34765"/>
    <lineage>
        <taxon>Eukaryota</taxon>
        <taxon>Metazoa</taxon>
        <taxon>Chordata</taxon>
        <taxon>Tunicata</taxon>
        <taxon>Appendicularia</taxon>
        <taxon>Copelata</taxon>
        <taxon>Oikopleuridae</taxon>
        <taxon>Oikopleura</taxon>
    </lineage>
</organism>
<dbReference type="Proteomes" id="UP001158576">
    <property type="component" value="Chromosome 2"/>
</dbReference>
<evidence type="ECO:0000256" key="2">
    <source>
        <dbReference type="SAM" id="Coils"/>
    </source>
</evidence>
<feature type="region of interest" description="Disordered" evidence="3">
    <location>
        <begin position="264"/>
        <end position="292"/>
    </location>
</feature>
<gene>
    <name evidence="5" type="ORF">OKIOD_LOCUS14396</name>
</gene>
<evidence type="ECO:0000313" key="6">
    <source>
        <dbReference type="Proteomes" id="UP001158576"/>
    </source>
</evidence>
<feature type="compositionally biased region" description="Basic and acidic residues" evidence="3">
    <location>
        <begin position="265"/>
        <end position="289"/>
    </location>
</feature>
<accession>A0ABN7T6V2</accession>
<dbReference type="PANTHER" id="PTHR46298:SF1">
    <property type="entry name" value="ANDROGLOBIN"/>
    <property type="match status" value="1"/>
</dbReference>
<evidence type="ECO:0000259" key="4">
    <source>
        <dbReference type="PROSITE" id="PS50203"/>
    </source>
</evidence>
<comment type="caution">
    <text evidence="1">Lacks conserved residue(s) required for the propagation of feature annotation.</text>
</comment>
<feature type="region of interest" description="Disordered" evidence="3">
    <location>
        <begin position="371"/>
        <end position="391"/>
    </location>
</feature>